<dbReference type="PRINTS" id="PR01021">
    <property type="entry name" value="OMPADOMAIN"/>
</dbReference>
<name>A0A7M4D1B6_9BACT</name>
<dbReference type="RefSeq" id="WP_156194396.1">
    <property type="nucleotide sequence ID" value="NZ_QTZN02000002.1"/>
</dbReference>
<dbReference type="PANTHER" id="PTHR30329:SF21">
    <property type="entry name" value="LIPOPROTEIN YIAD-RELATED"/>
    <property type="match status" value="1"/>
</dbReference>
<dbReference type="SUPFAM" id="SSF103088">
    <property type="entry name" value="OmpA-like"/>
    <property type="match status" value="1"/>
</dbReference>
<evidence type="ECO:0000256" key="2">
    <source>
        <dbReference type="ARBA" id="ARBA00023136"/>
    </source>
</evidence>
<sequence length="572" mass="63864">MKKGIFITLLFTFCFALVNGQVVEPEKVVKKQGTRRANNKIERGVDKGFDKLEEGIGSLFGKKKKKKKAANDESKNTSENNEDSNRNDGNNSNERVEKQVAKKPDVVWNKFDFVPGDVVIFEDGPSLMEENGEFPSRWDLKEGNVEIAQVDGENVIYSIEHGTIVPYLKNAKEDYLPEIFTIEFDAFFGTGYSGRYFISFFDAKNQRCNNNDRLYVYVNSLTLGSSSTNYPGKSKGNWDAVGGWRHISIAFTKGKMKAYMDDTRLINIPHYEANPTGLTIQMEKYASSDYEKYIKNIRIAKGGVKYYDRVLQDGKIICNGIRFDVNKASLKPESMGPINKIYELLQKQPDLNFSVEGHTDSDGDDASNKSLSEARAKVVMEKLIQMGISSNRLSYAGFGESKPLDNNSTPEGKANNRRVEFVKVEGIAASAKPNTSGNSIFDSLDRKAIDTKMESLPNGNIPVSNQSGILLKNGTTIIYGTSDGYLGKMEVLDVDESDSYRLTVKYVTYNDDGSVHSKSDHLEIGGTYTCDLDEGSTGDMTRSEEDFWLGRPDAKTTTIVQRENTGFYVVPN</sequence>
<dbReference type="CDD" id="cd07185">
    <property type="entry name" value="OmpA_C-like"/>
    <property type="match status" value="1"/>
</dbReference>
<feature type="domain" description="OmpA-like" evidence="6">
    <location>
        <begin position="310"/>
        <end position="427"/>
    </location>
</feature>
<evidence type="ECO:0000313" key="8">
    <source>
        <dbReference type="EMBL" id="MVB05650.1"/>
    </source>
</evidence>
<dbReference type="GO" id="GO:0009279">
    <property type="term" value="C:cell outer membrane"/>
    <property type="evidence" value="ECO:0007669"/>
    <property type="project" value="UniProtKB-SubCell"/>
</dbReference>
<evidence type="ECO:0000256" key="3">
    <source>
        <dbReference type="ARBA" id="ARBA00023237"/>
    </source>
</evidence>
<evidence type="ECO:0000256" key="5">
    <source>
        <dbReference type="SAM" id="MobiDB-lite"/>
    </source>
</evidence>
<dbReference type="OrthoDB" id="1108826at2"/>
<gene>
    <name evidence="8" type="ORF">DWB62_001285</name>
    <name evidence="7" type="ORF">GNY23_01285</name>
</gene>
<keyword evidence="9" id="KW-1185">Reference proteome</keyword>
<comment type="subcellular location">
    <subcellularLocation>
        <location evidence="1">Cell outer membrane</location>
    </subcellularLocation>
</comment>
<dbReference type="Proteomes" id="UP000462449">
    <property type="component" value="Unassembled WGS sequence"/>
</dbReference>
<reference evidence="8 9" key="1">
    <citation type="submission" date="2019-11" db="EMBL/GenBank/DDBJ databases">
        <title>Draft genome sequence of Labilibaculum sp. strain SYP isolated from Black Sea.</title>
        <authorList>
            <person name="Yadav S."/>
            <person name="Villanueva L."/>
        </authorList>
    </citation>
    <scope>NUCLEOTIDE SEQUENCE [LARGE SCALE GENOMIC DNA]</scope>
    <source>
        <strain evidence="8 9">44</strain>
    </source>
</reference>
<feature type="region of interest" description="Disordered" evidence="5">
    <location>
        <begin position="63"/>
        <end position="99"/>
    </location>
</feature>
<keyword evidence="2 4" id="KW-0472">Membrane</keyword>
<organism evidence="7 10">
    <name type="scientific">Labilibaculum euxinus</name>
    <dbReference type="NCBI Taxonomy" id="2686357"/>
    <lineage>
        <taxon>Bacteria</taxon>
        <taxon>Pseudomonadati</taxon>
        <taxon>Bacteroidota</taxon>
        <taxon>Bacteroidia</taxon>
        <taxon>Marinilabiliales</taxon>
        <taxon>Marinifilaceae</taxon>
        <taxon>Labilibaculum</taxon>
    </lineage>
</organism>
<dbReference type="EMBL" id="QTZN02000002">
    <property type="protein sequence ID" value="MVB05650.1"/>
    <property type="molecule type" value="Genomic_DNA"/>
</dbReference>
<keyword evidence="3" id="KW-0998">Cell outer membrane</keyword>
<dbReference type="InterPro" id="IPR050330">
    <property type="entry name" value="Bact_OuterMem_StrucFunc"/>
</dbReference>
<dbReference type="InterPro" id="IPR006665">
    <property type="entry name" value="OmpA-like"/>
</dbReference>
<dbReference type="Proteomes" id="UP000285951">
    <property type="component" value="Unassembled WGS sequence"/>
</dbReference>
<accession>A0A7M4D1B6</accession>
<dbReference type="Pfam" id="PF00691">
    <property type="entry name" value="OmpA"/>
    <property type="match status" value="1"/>
</dbReference>
<reference evidence="7 10" key="2">
    <citation type="submission" date="2019-12" db="EMBL/GenBank/DDBJ databases">
        <title>Draft genome sequence of Labilibaculum sp. strain 44 isolated from deep waters of Black Sea.</title>
        <authorList>
            <person name="Yadav S."/>
            <person name="Villanueva L."/>
        </authorList>
    </citation>
    <scope>NUCLEOTIDE SEQUENCE [LARGE SCALE GENOMIC DNA]</scope>
    <source>
        <strain evidence="7 10">44</strain>
    </source>
</reference>
<dbReference type="PROSITE" id="PS51123">
    <property type="entry name" value="OMPA_2"/>
    <property type="match status" value="1"/>
</dbReference>
<dbReference type="InterPro" id="IPR006664">
    <property type="entry name" value="OMP_bac"/>
</dbReference>
<dbReference type="AlphaFoldDB" id="A0A7M4D1B6"/>
<protein>
    <submittedName>
        <fullName evidence="7">OmpA family protein</fullName>
    </submittedName>
</protein>
<evidence type="ECO:0000313" key="9">
    <source>
        <dbReference type="Proteomes" id="UP000285951"/>
    </source>
</evidence>
<comment type="caution">
    <text evidence="7">The sequence shown here is derived from an EMBL/GenBank/DDBJ whole genome shotgun (WGS) entry which is preliminary data.</text>
</comment>
<dbReference type="Gene3D" id="3.30.1330.60">
    <property type="entry name" value="OmpA-like domain"/>
    <property type="match status" value="1"/>
</dbReference>
<evidence type="ECO:0000256" key="1">
    <source>
        <dbReference type="ARBA" id="ARBA00004442"/>
    </source>
</evidence>
<dbReference type="InterPro" id="IPR036737">
    <property type="entry name" value="OmpA-like_sf"/>
</dbReference>
<evidence type="ECO:0000313" key="7">
    <source>
        <dbReference type="EMBL" id="MUP36445.1"/>
    </source>
</evidence>
<proteinExistence type="predicted"/>
<evidence type="ECO:0000256" key="4">
    <source>
        <dbReference type="PROSITE-ProRule" id="PRU00473"/>
    </source>
</evidence>
<dbReference type="PANTHER" id="PTHR30329">
    <property type="entry name" value="STATOR ELEMENT OF FLAGELLAR MOTOR COMPLEX"/>
    <property type="match status" value="1"/>
</dbReference>
<evidence type="ECO:0000313" key="10">
    <source>
        <dbReference type="Proteomes" id="UP000462449"/>
    </source>
</evidence>
<dbReference type="EMBL" id="WOTW01000002">
    <property type="protein sequence ID" value="MUP36445.1"/>
    <property type="molecule type" value="Genomic_DNA"/>
</dbReference>
<evidence type="ECO:0000259" key="6">
    <source>
        <dbReference type="PROSITE" id="PS51123"/>
    </source>
</evidence>